<dbReference type="EMBL" id="AGRJ01000095">
    <property type="protein sequence ID" value="EHO52584.1"/>
    <property type="molecule type" value="Genomic_DNA"/>
</dbReference>
<sequence length="41" mass="4904">MYLVSKYKYIIYTLTAIIQNSNDLDQISQKNMMKSKKDTRD</sequence>
<dbReference type="HOGENOM" id="CLU_3271885_0_0_9"/>
<dbReference type="AlphaFoldDB" id="H1LE88"/>
<dbReference type="STRING" id="797516.HMPREF9104_00914"/>
<name>H1LE88_9LACO</name>
<accession>H1LE88</accession>
<protein>
    <submittedName>
        <fullName evidence="1">Uncharacterized protein</fullName>
    </submittedName>
</protein>
<comment type="caution">
    <text evidence="1">The sequence shown here is derived from an EMBL/GenBank/DDBJ whole genome shotgun (WGS) entry which is preliminary data.</text>
</comment>
<proteinExistence type="predicted"/>
<organism evidence="1 2">
    <name type="scientific">Lentilactobacillus kisonensis F0435</name>
    <dbReference type="NCBI Taxonomy" id="797516"/>
    <lineage>
        <taxon>Bacteria</taxon>
        <taxon>Bacillati</taxon>
        <taxon>Bacillota</taxon>
        <taxon>Bacilli</taxon>
        <taxon>Lactobacillales</taxon>
        <taxon>Lactobacillaceae</taxon>
        <taxon>Lentilactobacillus</taxon>
    </lineage>
</organism>
<reference evidence="1 2" key="1">
    <citation type="submission" date="2011-09" db="EMBL/GenBank/DDBJ databases">
        <authorList>
            <person name="Weinstock G."/>
            <person name="Sodergren E."/>
            <person name="Clifton S."/>
            <person name="Fulton L."/>
            <person name="Fulton B."/>
            <person name="Courtney L."/>
            <person name="Fronick C."/>
            <person name="Harrison M."/>
            <person name="Strong C."/>
            <person name="Farmer C."/>
            <person name="Delahaunty K."/>
            <person name="Markovic C."/>
            <person name="Hall O."/>
            <person name="Minx P."/>
            <person name="Tomlinson C."/>
            <person name="Mitreva M."/>
            <person name="Hou S."/>
            <person name="Chen J."/>
            <person name="Wollam A."/>
            <person name="Pepin K.H."/>
            <person name="Johnson M."/>
            <person name="Bhonagiri V."/>
            <person name="Zhang X."/>
            <person name="Suruliraj S."/>
            <person name="Warren W."/>
            <person name="Chinwalla A."/>
            <person name="Mardis E.R."/>
            <person name="Wilson R.K."/>
        </authorList>
    </citation>
    <scope>NUCLEOTIDE SEQUENCE [LARGE SCALE GENOMIC DNA]</scope>
    <source>
        <strain evidence="1 2">F0435</strain>
    </source>
</reference>
<evidence type="ECO:0000313" key="1">
    <source>
        <dbReference type="EMBL" id="EHO52584.1"/>
    </source>
</evidence>
<dbReference type="Proteomes" id="UP000005025">
    <property type="component" value="Unassembled WGS sequence"/>
</dbReference>
<gene>
    <name evidence="1" type="ORF">HMPREF9104_00914</name>
</gene>
<evidence type="ECO:0000313" key="2">
    <source>
        <dbReference type="Proteomes" id="UP000005025"/>
    </source>
</evidence>